<dbReference type="RefSeq" id="WP_065491559.1">
    <property type="nucleotide sequence ID" value="NZ_CP009111.1"/>
</dbReference>
<dbReference type="PATRIC" id="fig|37919.13.peg.4601"/>
<dbReference type="AlphaFoldDB" id="A0A1B1K8U4"/>
<dbReference type="Proteomes" id="UP001066327">
    <property type="component" value="Unassembled WGS sequence"/>
</dbReference>
<dbReference type="EMBL" id="CP130953">
    <property type="protein sequence ID" value="WLF44862.1"/>
    <property type="molecule type" value="Genomic_DNA"/>
</dbReference>
<keyword evidence="6" id="KW-1185">Reference proteome</keyword>
<dbReference type="GO" id="GO:0031412">
    <property type="term" value="P:gas vesicle organization"/>
    <property type="evidence" value="ECO:0007669"/>
    <property type="project" value="InterPro"/>
</dbReference>
<feature type="region of interest" description="Disordered" evidence="1">
    <location>
        <begin position="85"/>
        <end position="114"/>
    </location>
</feature>
<accession>A0A1B1K8U4</accession>
<reference evidence="4" key="3">
    <citation type="submission" date="2023-07" db="EMBL/GenBank/DDBJ databases">
        <title>Genomic analysis of Rhodococcus opacus VOC-14 with glycol ethers degradation activity.</title>
        <authorList>
            <person name="Narkevich D.A."/>
            <person name="Hlushen A.M."/>
            <person name="Akhremchuk A.E."/>
            <person name="Sikolenko M.A."/>
            <person name="Valentovich L.N."/>
        </authorList>
    </citation>
    <scope>NUCLEOTIDE SEQUENCE</scope>
    <source>
        <strain evidence="4">VOC-14</strain>
    </source>
</reference>
<evidence type="ECO:0000313" key="4">
    <source>
        <dbReference type="EMBL" id="WLF44862.1"/>
    </source>
</evidence>
<sequence>MAVHPPPVSAAAAAAAALRDIEVLIGKESESATSVLPTEEGWTVEVEVIDHRHIPPTADMLALYEVVLDLDGEMLSYRRTRRYRRGSALDLSDDEPSVDGDGQTPSVDGSDGSG</sequence>
<gene>
    <name evidence="4" type="primary">gvpO</name>
    <name evidence="3" type="ORF">O4328_38270</name>
    <name evidence="4" type="ORF">Q5707_23475</name>
    <name evidence="2" type="ORF">R1CP_21755</name>
</gene>
<organism evidence="2 5">
    <name type="scientific">Rhodococcus opacus</name>
    <name type="common">Nocardia opaca</name>
    <dbReference type="NCBI Taxonomy" id="37919"/>
    <lineage>
        <taxon>Bacteria</taxon>
        <taxon>Bacillati</taxon>
        <taxon>Actinomycetota</taxon>
        <taxon>Actinomycetes</taxon>
        <taxon>Mycobacteriales</taxon>
        <taxon>Nocardiaceae</taxon>
        <taxon>Rhodococcus</taxon>
    </lineage>
</organism>
<dbReference type="InterPro" id="IPR008634">
    <property type="entry name" value="Gas-vesicle_GvpO"/>
</dbReference>
<dbReference type="EMBL" id="CP009111">
    <property type="protein sequence ID" value="ANS29027.1"/>
    <property type="molecule type" value="Genomic_DNA"/>
</dbReference>
<dbReference type="Proteomes" id="UP001231166">
    <property type="component" value="Chromosome"/>
</dbReference>
<evidence type="ECO:0000313" key="2">
    <source>
        <dbReference type="EMBL" id="ANS29027.1"/>
    </source>
</evidence>
<evidence type="ECO:0000313" key="6">
    <source>
        <dbReference type="Proteomes" id="UP001066327"/>
    </source>
</evidence>
<reference evidence="3" key="2">
    <citation type="submission" date="2022-12" db="EMBL/GenBank/DDBJ databases">
        <authorList>
            <person name="Krivoruchko A.V."/>
            <person name="Elkin A."/>
        </authorList>
    </citation>
    <scope>NUCLEOTIDE SEQUENCE</scope>
    <source>
        <strain evidence="3">IEGM 249</strain>
    </source>
</reference>
<dbReference type="Proteomes" id="UP000186108">
    <property type="component" value="Chromosome"/>
</dbReference>
<evidence type="ECO:0000313" key="3">
    <source>
        <dbReference type="EMBL" id="MCZ4589417.1"/>
    </source>
</evidence>
<evidence type="ECO:0000256" key="1">
    <source>
        <dbReference type="SAM" id="MobiDB-lite"/>
    </source>
</evidence>
<reference evidence="2 5" key="1">
    <citation type="submission" date="2014-07" db="EMBL/GenBank/DDBJ databases">
        <authorList>
            <person name="Zhang J.E."/>
            <person name="Yang H."/>
            <person name="Guo J."/>
            <person name="Deng Z."/>
            <person name="Luo H."/>
            <person name="Luo M."/>
            <person name="Zhao B."/>
        </authorList>
    </citation>
    <scope>NUCLEOTIDE SEQUENCE [LARGE SCALE GENOMIC DNA]</scope>
    <source>
        <strain evidence="2 5">1CP</strain>
    </source>
</reference>
<protein>
    <submittedName>
        <fullName evidence="3 4">Gas vesicle protein</fullName>
    </submittedName>
</protein>
<evidence type="ECO:0000313" key="5">
    <source>
        <dbReference type="Proteomes" id="UP000186108"/>
    </source>
</evidence>
<dbReference type="EMBL" id="JAPWIS010000031">
    <property type="protein sequence ID" value="MCZ4589417.1"/>
    <property type="molecule type" value="Genomic_DNA"/>
</dbReference>
<dbReference type="Pfam" id="PF05800">
    <property type="entry name" value="GvpO"/>
    <property type="match status" value="1"/>
</dbReference>
<name>A0A1B1K8U4_RHOOP</name>
<proteinExistence type="predicted"/>